<evidence type="ECO:0000256" key="1">
    <source>
        <dbReference type="SAM" id="MobiDB-lite"/>
    </source>
</evidence>
<feature type="region of interest" description="Disordered" evidence="1">
    <location>
        <begin position="1"/>
        <end position="23"/>
    </location>
</feature>
<reference evidence="2 3" key="1">
    <citation type="journal article" date="2023" name="Sci. Data">
        <title>Genome assembly of the Korean intertidal mud-creeper Batillaria attramentaria.</title>
        <authorList>
            <person name="Patra A.K."/>
            <person name="Ho P.T."/>
            <person name="Jun S."/>
            <person name="Lee S.J."/>
            <person name="Kim Y."/>
            <person name="Won Y.J."/>
        </authorList>
    </citation>
    <scope>NUCLEOTIDE SEQUENCE [LARGE SCALE GENOMIC DNA]</scope>
    <source>
        <strain evidence="2">Wonlab-2016</strain>
    </source>
</reference>
<dbReference type="AlphaFoldDB" id="A0ABD0JSI2"/>
<sequence>MCCKLNAAQSRSPKPADGATPAMHKCRRHHCQEQKPKGGIGAQGAFCKAALLKNNMLKYIETNSTPGSRSYQLKPPGIRELVSTCNLPPLKHWALFGDRVLGRIESKAAPVK</sequence>
<accession>A0ABD0JSI2</accession>
<comment type="caution">
    <text evidence="2">The sequence shown here is derived from an EMBL/GenBank/DDBJ whole genome shotgun (WGS) entry which is preliminary data.</text>
</comment>
<proteinExistence type="predicted"/>
<protein>
    <submittedName>
        <fullName evidence="2">Uncharacterized protein</fullName>
    </submittedName>
</protein>
<name>A0ABD0JSI2_9CAEN</name>
<evidence type="ECO:0000313" key="2">
    <source>
        <dbReference type="EMBL" id="KAK7477721.1"/>
    </source>
</evidence>
<gene>
    <name evidence="2" type="ORF">BaRGS_00031009</name>
</gene>
<organism evidence="2 3">
    <name type="scientific">Batillaria attramentaria</name>
    <dbReference type="NCBI Taxonomy" id="370345"/>
    <lineage>
        <taxon>Eukaryota</taxon>
        <taxon>Metazoa</taxon>
        <taxon>Spiralia</taxon>
        <taxon>Lophotrochozoa</taxon>
        <taxon>Mollusca</taxon>
        <taxon>Gastropoda</taxon>
        <taxon>Caenogastropoda</taxon>
        <taxon>Sorbeoconcha</taxon>
        <taxon>Cerithioidea</taxon>
        <taxon>Batillariidae</taxon>
        <taxon>Batillaria</taxon>
    </lineage>
</organism>
<evidence type="ECO:0000313" key="3">
    <source>
        <dbReference type="Proteomes" id="UP001519460"/>
    </source>
</evidence>
<dbReference type="EMBL" id="JACVVK020000342">
    <property type="protein sequence ID" value="KAK7477721.1"/>
    <property type="molecule type" value="Genomic_DNA"/>
</dbReference>
<keyword evidence="3" id="KW-1185">Reference proteome</keyword>
<dbReference type="Proteomes" id="UP001519460">
    <property type="component" value="Unassembled WGS sequence"/>
</dbReference>